<keyword evidence="1" id="KW-0472">Membrane</keyword>
<comment type="caution">
    <text evidence="2">The sequence shown here is derived from an EMBL/GenBank/DDBJ whole genome shotgun (WGS) entry which is preliminary data.</text>
</comment>
<keyword evidence="3" id="KW-1185">Reference proteome</keyword>
<dbReference type="EMBL" id="JAHVHU010000021">
    <property type="protein sequence ID" value="MBY5960011.1"/>
    <property type="molecule type" value="Genomic_DNA"/>
</dbReference>
<reference evidence="2" key="1">
    <citation type="submission" date="2021-06" db="EMBL/GenBank/DDBJ databases">
        <title>44 bacteria genomes isolated from Dapeng, Shenzhen.</title>
        <authorList>
            <person name="Zheng W."/>
            <person name="Yu S."/>
            <person name="Huang Y."/>
        </authorList>
    </citation>
    <scope>NUCLEOTIDE SEQUENCE</scope>
    <source>
        <strain evidence="2">DP5N28-2</strain>
    </source>
</reference>
<evidence type="ECO:0000256" key="1">
    <source>
        <dbReference type="SAM" id="Phobius"/>
    </source>
</evidence>
<dbReference type="AlphaFoldDB" id="A0A953LCZ1"/>
<keyword evidence="1" id="KW-1133">Transmembrane helix</keyword>
<accession>A0A953LCZ1</accession>
<dbReference type="RefSeq" id="WP_222581552.1">
    <property type="nucleotide sequence ID" value="NZ_JAHVHU010000021.1"/>
</dbReference>
<feature type="transmembrane region" description="Helical" evidence="1">
    <location>
        <begin position="42"/>
        <end position="61"/>
    </location>
</feature>
<keyword evidence="1" id="KW-0812">Transmembrane</keyword>
<feature type="transmembrane region" description="Helical" evidence="1">
    <location>
        <begin position="68"/>
        <end position="86"/>
    </location>
</feature>
<evidence type="ECO:0000313" key="3">
    <source>
        <dbReference type="Proteomes" id="UP000753961"/>
    </source>
</evidence>
<sequence>MKRVKHISSFVAAGGLILLLIAPLCGLPVAVPGIPVWYQDTFFIALICGGGVSLISLLLYFAGFFRKVHWNLMDGLVLLILIFSLVRLSFQEMIPQSTWIQLTFLAGNYGTSRILWSSINKKSL</sequence>
<protein>
    <submittedName>
        <fullName evidence="2">Uncharacterized protein</fullName>
    </submittedName>
</protein>
<evidence type="ECO:0000313" key="2">
    <source>
        <dbReference type="EMBL" id="MBY5960011.1"/>
    </source>
</evidence>
<proteinExistence type="predicted"/>
<name>A0A953LCZ1_9BACT</name>
<gene>
    <name evidence="2" type="ORF">KUV50_17805</name>
</gene>
<organism evidence="2 3">
    <name type="scientific">Membranihabitans marinus</name>
    <dbReference type="NCBI Taxonomy" id="1227546"/>
    <lineage>
        <taxon>Bacteria</taxon>
        <taxon>Pseudomonadati</taxon>
        <taxon>Bacteroidota</taxon>
        <taxon>Saprospiria</taxon>
        <taxon>Saprospirales</taxon>
        <taxon>Saprospiraceae</taxon>
        <taxon>Membranihabitans</taxon>
    </lineage>
</organism>
<dbReference type="Proteomes" id="UP000753961">
    <property type="component" value="Unassembled WGS sequence"/>
</dbReference>